<gene>
    <name evidence="1" type="ORF">QAD02_019810</name>
</gene>
<dbReference type="Proteomes" id="UP001239111">
    <property type="component" value="Chromosome 1"/>
</dbReference>
<evidence type="ECO:0000313" key="1">
    <source>
        <dbReference type="EMBL" id="KAJ8684018.1"/>
    </source>
</evidence>
<proteinExistence type="predicted"/>
<dbReference type="EMBL" id="CM056741">
    <property type="protein sequence ID" value="KAJ8684018.1"/>
    <property type="molecule type" value="Genomic_DNA"/>
</dbReference>
<keyword evidence="2" id="KW-1185">Reference proteome</keyword>
<comment type="caution">
    <text evidence="1">The sequence shown here is derived from an EMBL/GenBank/DDBJ whole genome shotgun (WGS) entry which is preliminary data.</text>
</comment>
<reference evidence="1" key="1">
    <citation type="submission" date="2023-04" db="EMBL/GenBank/DDBJ databases">
        <title>A chromosome-level genome assembly of the parasitoid wasp Eretmocerus hayati.</title>
        <authorList>
            <person name="Zhong Y."/>
            <person name="Liu S."/>
            <person name="Liu Y."/>
        </authorList>
    </citation>
    <scope>NUCLEOTIDE SEQUENCE</scope>
    <source>
        <strain evidence="1">ZJU_SS_LIU_2023</strain>
    </source>
</reference>
<evidence type="ECO:0000313" key="2">
    <source>
        <dbReference type="Proteomes" id="UP001239111"/>
    </source>
</evidence>
<sequence length="1268" mass="143641">MIDRWLFGTFWTGFKRELEITDLYSALDEHSSCTLGNKLSRLWKREIERAQKLKKSTPSLLRVLVKCFGCDFLLFGVCLGLIEFAVKTTQPLILANLLKYFGKRHDINREEAFYWGTGIVLGIFLDCIITYPVFQGLMHMGMKIRVACCSLIYRKILRVSKAASEGETSTGQMVNLLSNDVNRLDYSVFTVHYIWIAPLQTIVVAYLLYKEMGLAAVAGVFVLLIFIPFHGCYGKFVSKLTLKFAYRTDERLRLTNEIINGVKVIKMYAWEKPFSFLVDNARRKEAKLIRNNLMATEICWSLENYIPRLCIFVTILSYILFGYDIDAEKAYLVTAFYNVLRTSLYRTLPLSIRELAEALVSVKRLQKFLLFEEIQYKPINENGVEKSGKKSDFALEFKDVNMKWIPANNTEILKGLNFSVKSGSTTAIIGQVGAGKTSLIHAILQEIPSVTGKMNINGKISYASQEPWLFTSTVRQNILFGEPMNRERYERVIEVCQLKRDFQLLPYGDNTLVGEKGLNLSGGQCARVNLARAVYHEADIYLLDDPLSAVDTHVGKGIFEDCIQDFLKDKTVILITHQFHFLKNVEQIIVLGDGCIQAQGNYSELLDSGLDLTEMLKSEEESGEIVDDVPVIAKENGLTLRATSIDREEQEELAETRTLGGISWGTYKQYFGATKSSCLIFLVIFTSAICQIPATSADYFVTYWVNTESSKNLTQENSDDPLRGRGWYIYIYGALIVLTVLVTLAQIFTFFEMCMRISRNLHALMFKSIVQTQMAFFNANPIGRILNRFSKDMGTVDTRLPQTIIDVSQIFLYAFFVIGIVASVNPWFLIPAAVLAVIAYFFRIFYIRTSRSIKRLEGVTRSPVFNHLSASVYGLSTIRALGAQNILIKEFDNHQDLHSSAWFIFFSGSRAFGMYIEYLCLVFIAIVVYTVLILSEVTLAGDVGLIITQCIMLTGMLQWGVRQSTELENHMTSVERILEYSNLPQEPLLQSTPETKAPDNWPNNGRVVFKNVYLTYDRQEKPALKNLDFIIEPNQMIGIVGRTGAGKSSIISALFRLADIEGEIFIDDVATSKVALQDMRSRISIIPQEPVLFAGTLRRNLDPLEEYSDEDLWRVLEDVELKGLLESDLGLNMRVMEGGTNFSVGQRQLLCLARAIMRNNKILVLDEATANVDPHTDELIQKAVRRKFANCTVLIIAHRLNTVMDSNKILVMEAGQVVEFDHPHILLQKEDGVFHSMVQQTGASTAENLFKIAETGYRQLNELDNTEL</sequence>
<name>A0ACC2PLQ6_9HYME</name>
<protein>
    <submittedName>
        <fullName evidence="1">Uncharacterized protein</fullName>
    </submittedName>
</protein>
<organism evidence="1 2">
    <name type="scientific">Eretmocerus hayati</name>
    <dbReference type="NCBI Taxonomy" id="131215"/>
    <lineage>
        <taxon>Eukaryota</taxon>
        <taxon>Metazoa</taxon>
        <taxon>Ecdysozoa</taxon>
        <taxon>Arthropoda</taxon>
        <taxon>Hexapoda</taxon>
        <taxon>Insecta</taxon>
        <taxon>Pterygota</taxon>
        <taxon>Neoptera</taxon>
        <taxon>Endopterygota</taxon>
        <taxon>Hymenoptera</taxon>
        <taxon>Apocrita</taxon>
        <taxon>Proctotrupomorpha</taxon>
        <taxon>Chalcidoidea</taxon>
        <taxon>Aphelinidae</taxon>
        <taxon>Aphelininae</taxon>
        <taxon>Eretmocerus</taxon>
    </lineage>
</organism>
<accession>A0ACC2PLQ6</accession>